<keyword evidence="10" id="KW-1185">Reference proteome</keyword>
<dbReference type="AlphaFoldDB" id="A0A9P0FBM9"/>
<evidence type="ECO:0000256" key="2">
    <source>
        <dbReference type="ARBA" id="ARBA00022982"/>
    </source>
</evidence>
<dbReference type="InterPro" id="IPR005746">
    <property type="entry name" value="Thioredoxin"/>
</dbReference>
<dbReference type="Gene3D" id="3.40.30.10">
    <property type="entry name" value="Glutaredoxin"/>
    <property type="match status" value="1"/>
</dbReference>
<name>A0A9P0FBM9_BRAAE</name>
<evidence type="ECO:0000256" key="1">
    <source>
        <dbReference type="ARBA" id="ARBA00022448"/>
    </source>
</evidence>
<feature type="disulfide bond" description="Redox-active" evidence="7">
    <location>
        <begin position="32"/>
        <end position="35"/>
    </location>
</feature>
<evidence type="ECO:0000256" key="4">
    <source>
        <dbReference type="ARBA" id="ARBA00023284"/>
    </source>
</evidence>
<comment type="similarity">
    <text evidence="5">Belongs to the thioredoxin family.</text>
</comment>
<evidence type="ECO:0000256" key="3">
    <source>
        <dbReference type="ARBA" id="ARBA00023157"/>
    </source>
</evidence>
<feature type="active site" description="Nucleophile" evidence="6">
    <location>
        <position position="32"/>
    </location>
</feature>
<dbReference type="EMBL" id="OV121141">
    <property type="protein sequence ID" value="CAH0549118.1"/>
    <property type="molecule type" value="Genomic_DNA"/>
</dbReference>
<keyword evidence="4 7" id="KW-0676">Redox-active center</keyword>
<dbReference type="PROSITE" id="PS00194">
    <property type="entry name" value="THIOREDOXIN_1"/>
    <property type="match status" value="1"/>
</dbReference>
<sequence>MVTHITSKDDLEAKLNDAGSKLVIIDFFATWCGPCKMISPKLEELAKEYSDIVILKVDVDECEDVAMEYKISSMPTFIFIKNKQTITTFSGANYDKLKQCILENK</sequence>
<protein>
    <recommendedName>
        <fullName evidence="5">Thioredoxin</fullName>
    </recommendedName>
</protein>
<keyword evidence="2" id="KW-0249">Electron transport</keyword>
<feature type="site" description="Contributes to redox potential value" evidence="6">
    <location>
        <position position="33"/>
    </location>
</feature>
<dbReference type="GO" id="GO:0015035">
    <property type="term" value="F:protein-disulfide reductase activity"/>
    <property type="evidence" value="ECO:0007669"/>
    <property type="project" value="InterPro"/>
</dbReference>
<dbReference type="PIRSF" id="PIRSF000077">
    <property type="entry name" value="Thioredoxin"/>
    <property type="match status" value="1"/>
</dbReference>
<dbReference type="SUPFAM" id="SSF52833">
    <property type="entry name" value="Thioredoxin-like"/>
    <property type="match status" value="1"/>
</dbReference>
<evidence type="ECO:0000256" key="6">
    <source>
        <dbReference type="PIRSR" id="PIRSR000077-1"/>
    </source>
</evidence>
<feature type="domain" description="Thioredoxin" evidence="8">
    <location>
        <begin position="1"/>
        <end position="105"/>
    </location>
</feature>
<feature type="site" description="Deprotonates C-terminal active site Cys" evidence="6">
    <location>
        <position position="26"/>
    </location>
</feature>
<dbReference type="PROSITE" id="PS51352">
    <property type="entry name" value="THIOREDOXIN_2"/>
    <property type="match status" value="1"/>
</dbReference>
<organism evidence="9 10">
    <name type="scientific">Brassicogethes aeneus</name>
    <name type="common">Rape pollen beetle</name>
    <name type="synonym">Meligethes aeneus</name>
    <dbReference type="NCBI Taxonomy" id="1431903"/>
    <lineage>
        <taxon>Eukaryota</taxon>
        <taxon>Metazoa</taxon>
        <taxon>Ecdysozoa</taxon>
        <taxon>Arthropoda</taxon>
        <taxon>Hexapoda</taxon>
        <taxon>Insecta</taxon>
        <taxon>Pterygota</taxon>
        <taxon>Neoptera</taxon>
        <taxon>Endopterygota</taxon>
        <taxon>Coleoptera</taxon>
        <taxon>Polyphaga</taxon>
        <taxon>Cucujiformia</taxon>
        <taxon>Nitidulidae</taxon>
        <taxon>Meligethinae</taxon>
        <taxon>Brassicogethes</taxon>
    </lineage>
</organism>
<keyword evidence="1" id="KW-0813">Transport</keyword>
<dbReference type="InterPro" id="IPR017937">
    <property type="entry name" value="Thioredoxin_CS"/>
</dbReference>
<dbReference type="Pfam" id="PF00085">
    <property type="entry name" value="Thioredoxin"/>
    <property type="match status" value="1"/>
</dbReference>
<feature type="site" description="Contributes to redox potential value" evidence="6">
    <location>
        <position position="34"/>
    </location>
</feature>
<reference evidence="9" key="1">
    <citation type="submission" date="2021-12" db="EMBL/GenBank/DDBJ databases">
        <authorList>
            <person name="King R."/>
        </authorList>
    </citation>
    <scope>NUCLEOTIDE SEQUENCE</scope>
</reference>
<keyword evidence="3 7" id="KW-1015">Disulfide bond</keyword>
<gene>
    <name evidence="9" type="ORF">MELIAE_LOCUS2397</name>
</gene>
<dbReference type="NCBIfam" id="TIGR01068">
    <property type="entry name" value="thioredoxin"/>
    <property type="match status" value="1"/>
</dbReference>
<dbReference type="PANTHER" id="PTHR46115">
    <property type="entry name" value="THIOREDOXIN-LIKE PROTEIN 1"/>
    <property type="match status" value="1"/>
</dbReference>
<proteinExistence type="inferred from homology"/>
<evidence type="ECO:0000313" key="9">
    <source>
        <dbReference type="EMBL" id="CAH0549118.1"/>
    </source>
</evidence>
<evidence type="ECO:0000256" key="5">
    <source>
        <dbReference type="PIRNR" id="PIRNR000077"/>
    </source>
</evidence>
<dbReference type="Proteomes" id="UP001154078">
    <property type="component" value="Chromosome 10"/>
</dbReference>
<dbReference type="FunFam" id="3.40.30.10:FF:000104">
    <property type="entry name" value="Thioredoxin"/>
    <property type="match status" value="1"/>
</dbReference>
<evidence type="ECO:0000313" key="10">
    <source>
        <dbReference type="Proteomes" id="UP001154078"/>
    </source>
</evidence>
<feature type="active site" description="Nucleophile" evidence="6">
    <location>
        <position position="35"/>
    </location>
</feature>
<accession>A0A9P0FBM9</accession>
<dbReference type="CDD" id="cd02947">
    <property type="entry name" value="TRX_family"/>
    <property type="match status" value="1"/>
</dbReference>
<dbReference type="OrthoDB" id="2121326at2759"/>
<dbReference type="InterPro" id="IPR013766">
    <property type="entry name" value="Thioredoxin_domain"/>
</dbReference>
<dbReference type="PRINTS" id="PR00421">
    <property type="entry name" value="THIOREDOXIN"/>
</dbReference>
<dbReference type="InterPro" id="IPR036249">
    <property type="entry name" value="Thioredoxin-like_sf"/>
</dbReference>
<evidence type="ECO:0000256" key="7">
    <source>
        <dbReference type="PIRSR" id="PIRSR000077-4"/>
    </source>
</evidence>
<evidence type="ECO:0000259" key="8">
    <source>
        <dbReference type="PROSITE" id="PS51352"/>
    </source>
</evidence>